<reference evidence="11 12" key="1">
    <citation type="journal article" date="2016" name="Genome Biol. Evol.">
        <title>Divergent and convergent evolution of fungal pathogenicity.</title>
        <authorList>
            <person name="Shang Y."/>
            <person name="Xiao G."/>
            <person name="Zheng P."/>
            <person name="Cen K."/>
            <person name="Zhan S."/>
            <person name="Wang C."/>
        </authorList>
    </citation>
    <scope>NUCLEOTIDE SEQUENCE [LARGE SCALE GENOMIC DNA]</scope>
    <source>
        <strain evidence="11 12">RCEF 2490</strain>
    </source>
</reference>
<evidence type="ECO:0000256" key="2">
    <source>
        <dbReference type="ARBA" id="ARBA00008361"/>
    </source>
</evidence>
<gene>
    <name evidence="11" type="ORF">AAL_03492</name>
</gene>
<dbReference type="GO" id="GO:0009820">
    <property type="term" value="P:alkaloid metabolic process"/>
    <property type="evidence" value="ECO:0007669"/>
    <property type="project" value="UniProtKB-KW"/>
</dbReference>
<comment type="catalytic activity">
    <reaction evidence="9">
        <text>4-(3-methylbut-2-enyl)-L-tryptophan + S-adenosyl-L-methionine = 4-(3-methylbut-2-enyl)-L-abrine + S-adenosyl-L-homocysteine + H(+)</text>
        <dbReference type="Rhea" id="RHEA:34435"/>
        <dbReference type="ChEBI" id="CHEBI:15378"/>
        <dbReference type="ChEBI" id="CHEBI:57856"/>
        <dbReference type="ChEBI" id="CHEBI:58209"/>
        <dbReference type="ChEBI" id="CHEBI:59789"/>
        <dbReference type="ChEBI" id="CHEBI:67248"/>
        <dbReference type="EC" id="2.1.1.261"/>
    </reaction>
</comment>
<dbReference type="Proteomes" id="UP000078544">
    <property type="component" value="Unassembled WGS sequence"/>
</dbReference>
<dbReference type="GO" id="GO:0032259">
    <property type="term" value="P:methylation"/>
    <property type="evidence" value="ECO:0007669"/>
    <property type="project" value="UniProtKB-KW"/>
</dbReference>
<comment type="similarity">
    <text evidence="2">Belongs to the methyltransferase superfamily.</text>
</comment>
<dbReference type="Gene3D" id="3.40.50.150">
    <property type="entry name" value="Vaccinia Virus protein VP39"/>
    <property type="match status" value="1"/>
</dbReference>
<evidence type="ECO:0000256" key="9">
    <source>
        <dbReference type="ARBA" id="ARBA00049425"/>
    </source>
</evidence>
<evidence type="ECO:0000313" key="12">
    <source>
        <dbReference type="Proteomes" id="UP000078544"/>
    </source>
</evidence>
<dbReference type="Pfam" id="PF10017">
    <property type="entry name" value="Methyltransf_33"/>
    <property type="match status" value="1"/>
</dbReference>
<dbReference type="InterPro" id="IPR019257">
    <property type="entry name" value="MeTrfase_dom"/>
</dbReference>
<dbReference type="PANTHER" id="PTHR43397:SF1">
    <property type="entry name" value="ERGOTHIONEINE BIOSYNTHESIS PROTEIN 1"/>
    <property type="match status" value="1"/>
</dbReference>
<evidence type="ECO:0000256" key="4">
    <source>
        <dbReference type="ARBA" id="ARBA00022589"/>
    </source>
</evidence>
<keyword evidence="4" id="KW-0017">Alkaloid metabolism</keyword>
<evidence type="ECO:0000256" key="3">
    <source>
        <dbReference type="ARBA" id="ARBA00011738"/>
    </source>
</evidence>
<comment type="pathway">
    <text evidence="1">Alkaloid biosynthesis; ergot alkaloid biosynthesis.</text>
</comment>
<evidence type="ECO:0000256" key="5">
    <source>
        <dbReference type="ARBA" id="ARBA00022603"/>
    </source>
</evidence>
<evidence type="ECO:0000256" key="8">
    <source>
        <dbReference type="ARBA" id="ARBA00039094"/>
    </source>
</evidence>
<dbReference type="AlphaFoldDB" id="A0A168DA99"/>
<sequence>MERSKTQEVRDIGGSKLQSNLGCRTAEILQKKTSQTLPDELLYTDEGLSIWNQLISHKKYYQTHDERDLFIKHGRGIAEIVQDGVTMVDIGAGDTRKVEHLLAAFEEAQKPATYLALDISKASLDQNVGYLIDRHCSSTSKVRCAGIWGTFENGREWISEQLQGPRLFLSLGSVLCNDEFQPAVQHLKEWKDVMRPGDLLLVGMDGHTAEADKDKIEDAYHSQPELARKFFLTGFEHANKLLGADLFQPQDWEFSCRLEHGDLATRHRVFFEPNKDVTCGELDITIKAGEKYEWFDSHKYGENNVRLMCTKAGLSVVQVLKLPESEFRQYIIRLKDDQDLKEDGDSGVSGVV</sequence>
<dbReference type="PIRSF" id="PIRSF018005">
    <property type="entry name" value="UCP018005"/>
    <property type="match status" value="1"/>
</dbReference>
<dbReference type="InterPro" id="IPR017805">
    <property type="entry name" value="SAM_MeTrfase_EasF-type_put"/>
</dbReference>
<keyword evidence="12" id="KW-1185">Reference proteome</keyword>
<keyword evidence="5" id="KW-0489">Methyltransferase</keyword>
<comment type="caution">
    <text evidence="11">The sequence shown here is derived from an EMBL/GenBank/DDBJ whole genome shotgun (WGS) entry which is preliminary data.</text>
</comment>
<evidence type="ECO:0000256" key="6">
    <source>
        <dbReference type="ARBA" id="ARBA00022679"/>
    </source>
</evidence>
<keyword evidence="7" id="KW-0949">S-adenosyl-L-methionine</keyword>
<feature type="domain" description="Histidine-specific methyltransferase SAM-dependent" evidence="10">
    <location>
        <begin position="32"/>
        <end position="333"/>
    </location>
</feature>
<evidence type="ECO:0000256" key="1">
    <source>
        <dbReference type="ARBA" id="ARBA00005107"/>
    </source>
</evidence>
<dbReference type="OrthoDB" id="659at2759"/>
<comment type="subunit">
    <text evidence="3">Homodimer.</text>
</comment>
<dbReference type="PANTHER" id="PTHR43397">
    <property type="entry name" value="ERGOTHIONEINE BIOSYNTHESIS PROTEIN 1"/>
    <property type="match status" value="1"/>
</dbReference>
<dbReference type="InterPro" id="IPR051128">
    <property type="entry name" value="EgtD_Methyltrsf_superfamily"/>
</dbReference>
<organism evidence="11 12">
    <name type="scientific">Moelleriella libera RCEF 2490</name>
    <dbReference type="NCBI Taxonomy" id="1081109"/>
    <lineage>
        <taxon>Eukaryota</taxon>
        <taxon>Fungi</taxon>
        <taxon>Dikarya</taxon>
        <taxon>Ascomycota</taxon>
        <taxon>Pezizomycotina</taxon>
        <taxon>Sordariomycetes</taxon>
        <taxon>Hypocreomycetidae</taxon>
        <taxon>Hypocreales</taxon>
        <taxon>Clavicipitaceae</taxon>
        <taxon>Moelleriella</taxon>
    </lineage>
</organism>
<accession>A0A168DA99</accession>
<evidence type="ECO:0000313" key="11">
    <source>
        <dbReference type="EMBL" id="KZZ97528.1"/>
    </source>
</evidence>
<dbReference type="EMBL" id="AZGY01000006">
    <property type="protein sequence ID" value="KZZ97528.1"/>
    <property type="molecule type" value="Genomic_DNA"/>
</dbReference>
<dbReference type="InterPro" id="IPR017804">
    <property type="entry name" value="MeTrfase_EgtD-like"/>
</dbReference>
<dbReference type="InterPro" id="IPR029063">
    <property type="entry name" value="SAM-dependent_MTases_sf"/>
</dbReference>
<evidence type="ECO:0000256" key="7">
    <source>
        <dbReference type="ARBA" id="ARBA00022691"/>
    </source>
</evidence>
<evidence type="ECO:0000259" key="10">
    <source>
        <dbReference type="Pfam" id="PF10017"/>
    </source>
</evidence>
<dbReference type="NCBIfam" id="TIGR03439">
    <property type="entry name" value="methyl_EasF"/>
    <property type="match status" value="1"/>
</dbReference>
<protein>
    <recommendedName>
        <fullName evidence="8">4-dimethylallyltryptophan N-methyltransferase</fullName>
        <ecNumber evidence="8">2.1.1.261</ecNumber>
    </recommendedName>
</protein>
<proteinExistence type="inferred from homology"/>
<dbReference type="GO" id="GO:0008168">
    <property type="term" value="F:methyltransferase activity"/>
    <property type="evidence" value="ECO:0007669"/>
    <property type="project" value="UniProtKB-KW"/>
</dbReference>
<dbReference type="SUPFAM" id="SSF53335">
    <property type="entry name" value="S-adenosyl-L-methionine-dependent methyltransferases"/>
    <property type="match status" value="1"/>
</dbReference>
<dbReference type="EC" id="2.1.1.261" evidence="8"/>
<dbReference type="STRING" id="1081109.A0A168DA99"/>
<name>A0A168DA99_9HYPO</name>
<keyword evidence="6" id="KW-0808">Transferase</keyword>